<dbReference type="EMBL" id="JBHLXE010000094">
    <property type="protein sequence ID" value="MFC0180153.1"/>
    <property type="molecule type" value="Genomic_DNA"/>
</dbReference>
<dbReference type="Proteomes" id="UP001589758">
    <property type="component" value="Unassembled WGS sequence"/>
</dbReference>
<dbReference type="RefSeq" id="WP_385877265.1">
    <property type="nucleotide sequence ID" value="NZ_JBHLXE010000094.1"/>
</dbReference>
<sequence length="131" mass="14627">MLESPGRVDLMPVYTGITKKGLSVEDAKKDEAKDAVKPIDIPGIKTHICTLVSHDSTPHKWQDVYVHSKLMVIGNDFLINGSANINLRSMAFDTEIAIAVQDTAKNSLIPEVMKHLWCIHSKSIDRDKNQF</sequence>
<dbReference type="Pfam" id="PF13091">
    <property type="entry name" value="PLDc_2"/>
    <property type="match status" value="1"/>
</dbReference>
<evidence type="ECO:0000313" key="2">
    <source>
        <dbReference type="EMBL" id="MFC0180153.1"/>
    </source>
</evidence>
<proteinExistence type="predicted"/>
<accession>A0ABV6CAZ3</accession>
<dbReference type="PROSITE" id="PS50035">
    <property type="entry name" value="PLD"/>
    <property type="match status" value="1"/>
</dbReference>
<dbReference type="Gene3D" id="3.30.870.10">
    <property type="entry name" value="Endonuclease Chain A"/>
    <property type="match status" value="1"/>
</dbReference>
<dbReference type="InterPro" id="IPR025202">
    <property type="entry name" value="PLD-like_dom"/>
</dbReference>
<comment type="caution">
    <text evidence="2">The sequence shown here is derived from an EMBL/GenBank/DDBJ whole genome shotgun (WGS) entry which is preliminary data.</text>
</comment>
<dbReference type="InterPro" id="IPR001736">
    <property type="entry name" value="PLipase_D/transphosphatidylase"/>
</dbReference>
<evidence type="ECO:0000259" key="1">
    <source>
        <dbReference type="PROSITE" id="PS50035"/>
    </source>
</evidence>
<dbReference type="SUPFAM" id="SSF56024">
    <property type="entry name" value="Phospholipase D/nuclease"/>
    <property type="match status" value="1"/>
</dbReference>
<gene>
    <name evidence="2" type="ORF">ACFFIT_08675</name>
</gene>
<evidence type="ECO:0000313" key="3">
    <source>
        <dbReference type="Proteomes" id="UP001589758"/>
    </source>
</evidence>
<protein>
    <submittedName>
        <fullName evidence="2">Phospholipase D-like domain-containing protein</fullName>
    </submittedName>
</protein>
<organism evidence="2 3">
    <name type="scientific">Thorsellia kenyensis</name>
    <dbReference type="NCBI Taxonomy" id="1549888"/>
    <lineage>
        <taxon>Bacteria</taxon>
        <taxon>Pseudomonadati</taxon>
        <taxon>Pseudomonadota</taxon>
        <taxon>Gammaproteobacteria</taxon>
        <taxon>Enterobacterales</taxon>
        <taxon>Thorselliaceae</taxon>
        <taxon>Thorsellia</taxon>
    </lineage>
</organism>
<feature type="domain" description="PLD phosphodiesterase" evidence="1">
    <location>
        <begin position="62"/>
        <end position="89"/>
    </location>
</feature>
<name>A0ABV6CAZ3_9GAMM</name>
<keyword evidence="3" id="KW-1185">Reference proteome</keyword>
<reference evidence="2 3" key="1">
    <citation type="submission" date="2024-09" db="EMBL/GenBank/DDBJ databases">
        <authorList>
            <person name="Sun Q."/>
            <person name="Mori K."/>
        </authorList>
    </citation>
    <scope>NUCLEOTIDE SEQUENCE [LARGE SCALE GENOMIC DNA]</scope>
    <source>
        <strain evidence="2 3">CCM 8545</strain>
    </source>
</reference>